<sequence length="262" mass="29743">IIMWSLGNESGYGPNHDALAGWIRGYDSTRLVHYEGAINKNWHGGNKVTDVICPMYPAVEQIIEFAKNSKDTRPLIMCEYAHSMGNSTGNLKEYWSAIESYHGLQGGFIWDWVDQGITKIDKNGVEYWAYGGDFGDKINDKNFCINGLIWPDRTPHPALYEYKKIIQPVEIKPKNLSAGKFEIINKQYFTDMRFLNGSWKLFANGKVLQHGKLSRLNIPPGASQNVTIPIKKPKLKSDAEYFLTVSFTLAKDTIWAHKGHEV</sequence>
<dbReference type="InterPro" id="IPR036156">
    <property type="entry name" value="Beta-gal/glucu_dom_sf"/>
</dbReference>
<evidence type="ECO:0000256" key="2">
    <source>
        <dbReference type="ARBA" id="ARBA00012756"/>
    </source>
</evidence>
<feature type="domain" description="Glycoside hydrolase family 2 catalytic" evidence="5">
    <location>
        <begin position="1"/>
        <end position="171"/>
    </location>
</feature>
<dbReference type="PANTHER" id="PTHR46323">
    <property type="entry name" value="BETA-GALACTOSIDASE"/>
    <property type="match status" value="1"/>
</dbReference>
<feature type="non-terminal residue" evidence="7">
    <location>
        <position position="262"/>
    </location>
</feature>
<feature type="non-terminal residue" evidence="7">
    <location>
        <position position="1"/>
    </location>
</feature>
<name>X0W9Q8_9ZZZZ</name>
<dbReference type="SUPFAM" id="SSF51445">
    <property type="entry name" value="(Trans)glycosidases"/>
    <property type="match status" value="1"/>
</dbReference>
<evidence type="ECO:0000256" key="1">
    <source>
        <dbReference type="ARBA" id="ARBA00001412"/>
    </source>
</evidence>
<dbReference type="InterPro" id="IPR050347">
    <property type="entry name" value="Bact_Beta-galactosidase"/>
</dbReference>
<dbReference type="Gene3D" id="2.60.40.10">
    <property type="entry name" value="Immunoglobulins"/>
    <property type="match status" value="1"/>
</dbReference>
<dbReference type="EMBL" id="BARS01030995">
    <property type="protein sequence ID" value="GAG27375.1"/>
    <property type="molecule type" value="Genomic_DNA"/>
</dbReference>
<evidence type="ECO:0000256" key="4">
    <source>
        <dbReference type="ARBA" id="ARBA00023295"/>
    </source>
</evidence>
<dbReference type="Pfam" id="PF16353">
    <property type="entry name" value="LacZ_4"/>
    <property type="match status" value="1"/>
</dbReference>
<feature type="domain" description="Beta-galactosidase" evidence="6">
    <location>
        <begin position="181"/>
        <end position="262"/>
    </location>
</feature>
<evidence type="ECO:0000313" key="7">
    <source>
        <dbReference type="EMBL" id="GAG27375.1"/>
    </source>
</evidence>
<dbReference type="InterPro" id="IPR032312">
    <property type="entry name" value="LacZ_4"/>
</dbReference>
<evidence type="ECO:0000259" key="6">
    <source>
        <dbReference type="Pfam" id="PF16353"/>
    </source>
</evidence>
<evidence type="ECO:0000259" key="5">
    <source>
        <dbReference type="Pfam" id="PF02836"/>
    </source>
</evidence>
<proteinExistence type="predicted"/>
<comment type="catalytic activity">
    <reaction evidence="1">
        <text>Hydrolysis of terminal non-reducing beta-D-galactose residues in beta-D-galactosides.</text>
        <dbReference type="EC" id="3.2.1.23"/>
    </reaction>
</comment>
<dbReference type="Pfam" id="PF02836">
    <property type="entry name" value="Glyco_hydro_2_C"/>
    <property type="match status" value="1"/>
</dbReference>
<dbReference type="GO" id="GO:0005990">
    <property type="term" value="P:lactose catabolic process"/>
    <property type="evidence" value="ECO:0007669"/>
    <property type="project" value="TreeGrafter"/>
</dbReference>
<keyword evidence="3" id="KW-0378">Hydrolase</keyword>
<reference evidence="7" key="1">
    <citation type="journal article" date="2014" name="Front. Microbiol.">
        <title>High frequency of phylogenetically diverse reductive dehalogenase-homologous genes in deep subseafloor sedimentary metagenomes.</title>
        <authorList>
            <person name="Kawai M."/>
            <person name="Futagami T."/>
            <person name="Toyoda A."/>
            <person name="Takaki Y."/>
            <person name="Nishi S."/>
            <person name="Hori S."/>
            <person name="Arai W."/>
            <person name="Tsubouchi T."/>
            <person name="Morono Y."/>
            <person name="Uchiyama I."/>
            <person name="Ito T."/>
            <person name="Fujiyama A."/>
            <person name="Inagaki F."/>
            <person name="Takami H."/>
        </authorList>
    </citation>
    <scope>NUCLEOTIDE SEQUENCE</scope>
    <source>
        <strain evidence="7">Expedition CK06-06</strain>
    </source>
</reference>
<dbReference type="SUPFAM" id="SSF49303">
    <property type="entry name" value="beta-Galactosidase/glucuronidase domain"/>
    <property type="match status" value="1"/>
</dbReference>
<dbReference type="PANTHER" id="PTHR46323:SF2">
    <property type="entry name" value="BETA-GALACTOSIDASE"/>
    <property type="match status" value="1"/>
</dbReference>
<dbReference type="InterPro" id="IPR006103">
    <property type="entry name" value="Glyco_hydro_2_cat"/>
</dbReference>
<dbReference type="InterPro" id="IPR013783">
    <property type="entry name" value="Ig-like_fold"/>
</dbReference>
<comment type="caution">
    <text evidence="7">The sequence shown here is derived from an EMBL/GenBank/DDBJ whole genome shotgun (WGS) entry which is preliminary data.</text>
</comment>
<dbReference type="GO" id="GO:0004565">
    <property type="term" value="F:beta-galactosidase activity"/>
    <property type="evidence" value="ECO:0007669"/>
    <property type="project" value="UniProtKB-EC"/>
</dbReference>
<organism evidence="7">
    <name type="scientific">marine sediment metagenome</name>
    <dbReference type="NCBI Taxonomy" id="412755"/>
    <lineage>
        <taxon>unclassified sequences</taxon>
        <taxon>metagenomes</taxon>
        <taxon>ecological metagenomes</taxon>
    </lineage>
</organism>
<dbReference type="InterPro" id="IPR017853">
    <property type="entry name" value="GH"/>
</dbReference>
<dbReference type="GO" id="GO:0009341">
    <property type="term" value="C:beta-galactosidase complex"/>
    <property type="evidence" value="ECO:0007669"/>
    <property type="project" value="TreeGrafter"/>
</dbReference>
<dbReference type="AlphaFoldDB" id="X0W9Q8"/>
<dbReference type="Gene3D" id="3.20.20.80">
    <property type="entry name" value="Glycosidases"/>
    <property type="match status" value="1"/>
</dbReference>
<protein>
    <recommendedName>
        <fullName evidence="2">beta-galactosidase</fullName>
        <ecNumber evidence="2">3.2.1.23</ecNumber>
    </recommendedName>
</protein>
<gene>
    <name evidence="7" type="ORF">S01H1_48274</name>
</gene>
<dbReference type="EC" id="3.2.1.23" evidence="2"/>
<evidence type="ECO:0000256" key="3">
    <source>
        <dbReference type="ARBA" id="ARBA00022801"/>
    </source>
</evidence>
<keyword evidence="4" id="KW-0326">Glycosidase</keyword>
<accession>X0W9Q8</accession>